<accession>A0ACC0UUK6</accession>
<proteinExistence type="predicted"/>
<protein>
    <submittedName>
        <fullName evidence="1">Uncharacterized protein</fullName>
    </submittedName>
</protein>
<organism evidence="1 2">
    <name type="scientific">Trichothecium roseum</name>
    <dbReference type="NCBI Taxonomy" id="47278"/>
    <lineage>
        <taxon>Eukaryota</taxon>
        <taxon>Fungi</taxon>
        <taxon>Dikarya</taxon>
        <taxon>Ascomycota</taxon>
        <taxon>Pezizomycotina</taxon>
        <taxon>Sordariomycetes</taxon>
        <taxon>Hypocreomycetidae</taxon>
        <taxon>Hypocreales</taxon>
        <taxon>Hypocreales incertae sedis</taxon>
        <taxon>Trichothecium</taxon>
    </lineage>
</organism>
<reference evidence="1" key="1">
    <citation type="submission" date="2022-10" db="EMBL/GenBank/DDBJ databases">
        <title>Complete Genome of Trichothecium roseum strain YXFP-22015, a Plant Pathogen Isolated from Citrus.</title>
        <authorList>
            <person name="Wang Y."/>
            <person name="Zhu L."/>
        </authorList>
    </citation>
    <scope>NUCLEOTIDE SEQUENCE</scope>
    <source>
        <strain evidence="1">YXFP-22015</strain>
    </source>
</reference>
<name>A0ACC0UUK6_9HYPO</name>
<evidence type="ECO:0000313" key="2">
    <source>
        <dbReference type="Proteomes" id="UP001163324"/>
    </source>
</evidence>
<comment type="caution">
    <text evidence="1">The sequence shown here is derived from an EMBL/GenBank/DDBJ whole genome shotgun (WGS) entry which is preliminary data.</text>
</comment>
<dbReference type="EMBL" id="CM047947">
    <property type="protein sequence ID" value="KAI9897192.1"/>
    <property type="molecule type" value="Genomic_DNA"/>
</dbReference>
<gene>
    <name evidence="1" type="ORF">N3K66_008214</name>
</gene>
<dbReference type="Proteomes" id="UP001163324">
    <property type="component" value="Chromosome 8"/>
</dbReference>
<sequence length="440" mass="48891">MATDKKRKREGDSVTKPKKKVVIDAPAATATVSSVLRPKTCPPVVAVTPGLAVPSDIAFQSYVSSVDGAKPKASKKRRQEHLLFSSAHRNLDYTAKEEVPRGQAPLLNHYVGVYDPKTGKMQVIEAKKMTVRGAVRAKQVPETRNPEKAPYQTMFERKTDLGQTFGTRKAKKAIQDTVMNAISPQKKAGDVTPVKIDSAGQAMLQSVGNITATMSTREQLQAVVDEAKPVPKANLDAEDIEDVYDPKVIIGADILKLVPIREWQEKAKAGEGVQLTSKFVANRLNAIATNESATLRLRVLRYFSFVHTFYMSSKPGKQRGTRQLPPRDKMRELLAPAPEAVIESMRRKFTDAGVMRKFHVDMLITHCCAFACIIDNFNVDTQSLREDLRIDQQAMNAYFHEIGGRVKPIKNPVDGTTIQLGKLTLPLDFPKQRHLAPKRR</sequence>
<evidence type="ECO:0000313" key="1">
    <source>
        <dbReference type="EMBL" id="KAI9897192.1"/>
    </source>
</evidence>
<keyword evidence="2" id="KW-1185">Reference proteome</keyword>